<dbReference type="Proteomes" id="UP000733379">
    <property type="component" value="Unassembled WGS sequence"/>
</dbReference>
<organism evidence="1 2">
    <name type="scientific">Nocardia albiluteola</name>
    <dbReference type="NCBI Taxonomy" id="2842303"/>
    <lineage>
        <taxon>Bacteria</taxon>
        <taxon>Bacillati</taxon>
        <taxon>Actinomycetota</taxon>
        <taxon>Actinomycetes</taxon>
        <taxon>Mycobacteriales</taxon>
        <taxon>Nocardiaceae</taxon>
        <taxon>Nocardia</taxon>
    </lineage>
</organism>
<gene>
    <name evidence="1" type="ORF">KO481_05560</name>
</gene>
<dbReference type="PANTHER" id="PTHR46513:SF13">
    <property type="entry name" value="EGF-LIKE DOMAIN-CONTAINING PROTEIN"/>
    <property type="match status" value="1"/>
</dbReference>
<reference evidence="1 2" key="1">
    <citation type="submission" date="2021-06" db="EMBL/GenBank/DDBJ databases">
        <title>Actinomycetes sequencing.</title>
        <authorList>
            <person name="Shan Q."/>
        </authorList>
    </citation>
    <scope>NUCLEOTIDE SEQUENCE [LARGE SCALE GENOMIC DNA]</scope>
    <source>
        <strain evidence="1 2">NEAU-G5</strain>
    </source>
</reference>
<dbReference type="InterPro" id="IPR050778">
    <property type="entry name" value="Cueball_EGF_LRP_Nidogen"/>
</dbReference>
<dbReference type="InterPro" id="IPR000033">
    <property type="entry name" value="LDLR_classB_rpt"/>
</dbReference>
<dbReference type="InterPro" id="IPR011042">
    <property type="entry name" value="6-blade_b-propeller_TolB-like"/>
</dbReference>
<dbReference type="Gene3D" id="2.120.10.30">
    <property type="entry name" value="TolB, C-terminal domain"/>
    <property type="match status" value="2"/>
</dbReference>
<protein>
    <recommendedName>
        <fullName evidence="3">Low-density lipoprotein receptor repeat class B</fullName>
    </recommendedName>
</protein>
<evidence type="ECO:0000313" key="2">
    <source>
        <dbReference type="Proteomes" id="UP000733379"/>
    </source>
</evidence>
<proteinExistence type="predicted"/>
<dbReference type="SMART" id="SM00135">
    <property type="entry name" value="LY"/>
    <property type="match status" value="2"/>
</dbReference>
<comment type="caution">
    <text evidence="1">The sequence shown here is derived from an EMBL/GenBank/DDBJ whole genome shotgun (WGS) entry which is preliminary data.</text>
</comment>
<name>A0ABS6ATT2_9NOCA</name>
<dbReference type="PANTHER" id="PTHR46513">
    <property type="entry name" value="VITELLOGENIN RECEPTOR-LIKE PROTEIN-RELATED-RELATED"/>
    <property type="match status" value="1"/>
</dbReference>
<dbReference type="SUPFAM" id="SSF63825">
    <property type="entry name" value="YWTD domain"/>
    <property type="match status" value="1"/>
</dbReference>
<sequence>MTDLLVLNVAEQEMQAVSVDGTRVRTLIAGLDERPDGIVVDQSRGHVYWTNMGAPDPGSGPRPEAAYTRNASLERADLDGGNRVTILARGAFTSGKQLTADFDQGVLYWCDREGMQVLCSNLDGSDLRPLVIAAVGEQAAHIPTNHCVGIAVDLDRRLLYWTQKGAPKAGQGRIFRAPIDLPPGTSAQHRDDITLLWKDLPEPVDLHLAGGATLVWTDRGAEPSGNTLNRAIVQPRIGTPQILSTGYQEAIGLTAVSESEYYISDLGGSIRHVNLNSGLDTELVHLGPGLTGIALADITHLPHRPR</sequence>
<accession>A0ABS6ATT2</accession>
<evidence type="ECO:0008006" key="3">
    <source>
        <dbReference type="Google" id="ProtNLM"/>
    </source>
</evidence>
<dbReference type="EMBL" id="JAHKNI010000001">
    <property type="protein sequence ID" value="MBU3060990.1"/>
    <property type="molecule type" value="Genomic_DNA"/>
</dbReference>
<keyword evidence="2" id="KW-1185">Reference proteome</keyword>
<evidence type="ECO:0000313" key="1">
    <source>
        <dbReference type="EMBL" id="MBU3060990.1"/>
    </source>
</evidence>